<proteinExistence type="predicted"/>
<accession>A0A451AKM3</accession>
<evidence type="ECO:0000313" key="2">
    <source>
        <dbReference type="EMBL" id="VFK69920.1"/>
    </source>
</evidence>
<name>A0A451AKM3_9GAMM</name>
<reference evidence="1" key="1">
    <citation type="submission" date="2019-02" db="EMBL/GenBank/DDBJ databases">
        <authorList>
            <person name="Gruber-Vodicka R. H."/>
            <person name="Seah K. B. B."/>
        </authorList>
    </citation>
    <scope>NUCLEOTIDE SEQUENCE</scope>
    <source>
        <strain evidence="2">BECK_BY19</strain>
        <strain evidence="1">BECK_BY8</strain>
    </source>
</reference>
<organism evidence="1">
    <name type="scientific">Candidatus Kentrum sp. UNK</name>
    <dbReference type="NCBI Taxonomy" id="2126344"/>
    <lineage>
        <taxon>Bacteria</taxon>
        <taxon>Pseudomonadati</taxon>
        <taxon>Pseudomonadota</taxon>
        <taxon>Gammaproteobacteria</taxon>
        <taxon>Candidatus Kentrum</taxon>
    </lineage>
</organism>
<sequence>MLSFEWDKNSEQLEVHADHAGLEELILHINRLISSDECEHVHLMSKAWGGVELSDDRQNQEAELINHVKLFKWD</sequence>
<gene>
    <name evidence="1" type="ORF">BECKUNK1418G_GA0071005_109911</name>
    <name evidence="2" type="ORF">BECKUNK1418H_GA0071006_102111</name>
</gene>
<dbReference type="EMBL" id="CAADFZ010000099">
    <property type="protein sequence ID" value="VFK66582.1"/>
    <property type="molecule type" value="Genomic_DNA"/>
</dbReference>
<dbReference type="InterPro" id="IPR029083">
    <property type="entry name" value="Imm32"/>
</dbReference>
<dbReference type="EMBL" id="CAADGD010000021">
    <property type="protein sequence ID" value="VFK69920.1"/>
    <property type="molecule type" value="Genomic_DNA"/>
</dbReference>
<evidence type="ECO:0000313" key="1">
    <source>
        <dbReference type="EMBL" id="VFK66582.1"/>
    </source>
</evidence>
<protein>
    <submittedName>
        <fullName evidence="1">Immunity protein 32</fullName>
    </submittedName>
</protein>
<dbReference type="Pfam" id="PF15566">
    <property type="entry name" value="Imm32"/>
    <property type="match status" value="1"/>
</dbReference>
<dbReference type="AlphaFoldDB" id="A0A451AKM3"/>